<feature type="signal peptide" evidence="1">
    <location>
        <begin position="1"/>
        <end position="21"/>
    </location>
</feature>
<keyword evidence="1" id="KW-0732">Signal</keyword>
<gene>
    <name evidence="3" type="ORF">H8E80_06330</name>
</gene>
<dbReference type="AlphaFoldDB" id="A0A8J6N8A7"/>
<dbReference type="Gene3D" id="1.10.1130.10">
    <property type="entry name" value="Flavocytochrome C3, Chain A"/>
    <property type="match status" value="1"/>
</dbReference>
<dbReference type="InterPro" id="IPR036280">
    <property type="entry name" value="Multihaem_cyt_sf"/>
</dbReference>
<feature type="chain" id="PRO_5035223863" evidence="1">
    <location>
        <begin position="22"/>
        <end position="153"/>
    </location>
</feature>
<comment type="caution">
    <text evidence="3">The sequence shown here is derived from an EMBL/GenBank/DDBJ whole genome shotgun (WGS) entry which is preliminary data.</text>
</comment>
<organism evidence="3 4">
    <name type="scientific">Candidatus Desulfaltia bathyphila</name>
    <dbReference type="NCBI Taxonomy" id="2841697"/>
    <lineage>
        <taxon>Bacteria</taxon>
        <taxon>Pseudomonadati</taxon>
        <taxon>Thermodesulfobacteriota</taxon>
        <taxon>Desulfobacteria</taxon>
        <taxon>Desulfobacterales</taxon>
        <taxon>Desulfobacterales incertae sedis</taxon>
        <taxon>Candidatus Desulfaltia</taxon>
    </lineage>
</organism>
<proteinExistence type="predicted"/>
<protein>
    <submittedName>
        <fullName evidence="3">Cytochrome C</fullName>
    </submittedName>
</protein>
<dbReference type="Proteomes" id="UP000603545">
    <property type="component" value="Unassembled WGS sequence"/>
</dbReference>
<name>A0A8J6N8A7_9BACT</name>
<feature type="domain" description="Cytochrome c-552/4" evidence="2">
    <location>
        <begin position="34"/>
        <end position="107"/>
    </location>
</feature>
<sequence length="153" mass="17150">MKAKKWRGILLVFLFSLPVGAQEQETNVYVGSASCRSCHETEYESFLSHARKSRSFKSVEKMKKGLTDDEIRGCYGCHTTAYGEPGGFIDLEQTPELKNAGCEVCHGPGKLHIDTQDPARIRGELTIDLCHRCHTEERVGAFRYKPVIYAGSH</sequence>
<reference evidence="3 4" key="1">
    <citation type="submission" date="2020-08" db="EMBL/GenBank/DDBJ databases">
        <title>Bridging the membrane lipid divide: bacteria of the FCB group superphylum have the potential to synthesize archaeal ether lipids.</title>
        <authorList>
            <person name="Villanueva L."/>
            <person name="Von Meijenfeldt F.A.B."/>
            <person name="Westbye A.B."/>
            <person name="Yadav S."/>
            <person name="Hopmans E.C."/>
            <person name="Dutilh B.E."/>
            <person name="Sinninghe Damste J.S."/>
        </authorList>
    </citation>
    <scope>NUCLEOTIDE SEQUENCE [LARGE SCALE GENOMIC DNA]</scope>
    <source>
        <strain evidence="3">NIOZ-UU82</strain>
    </source>
</reference>
<dbReference type="InterPro" id="IPR023155">
    <property type="entry name" value="Cyt_c-552/4"/>
</dbReference>
<evidence type="ECO:0000259" key="2">
    <source>
        <dbReference type="Pfam" id="PF13435"/>
    </source>
</evidence>
<accession>A0A8J6N8A7</accession>
<dbReference type="SUPFAM" id="SSF48695">
    <property type="entry name" value="Multiheme cytochromes"/>
    <property type="match status" value="1"/>
</dbReference>
<evidence type="ECO:0000313" key="3">
    <source>
        <dbReference type="EMBL" id="MBC8199646.1"/>
    </source>
</evidence>
<evidence type="ECO:0000256" key="1">
    <source>
        <dbReference type="SAM" id="SignalP"/>
    </source>
</evidence>
<dbReference type="EMBL" id="JACNLL010000058">
    <property type="protein sequence ID" value="MBC8199646.1"/>
    <property type="molecule type" value="Genomic_DNA"/>
</dbReference>
<dbReference type="Pfam" id="PF13435">
    <property type="entry name" value="Cytochrome_C554"/>
    <property type="match status" value="1"/>
</dbReference>
<evidence type="ECO:0000313" key="4">
    <source>
        <dbReference type="Proteomes" id="UP000603545"/>
    </source>
</evidence>